<dbReference type="SUPFAM" id="SSF54768">
    <property type="entry name" value="dsRNA-binding domain-like"/>
    <property type="match status" value="2"/>
</dbReference>
<reference evidence="6 7" key="1">
    <citation type="submission" date="2019-09" db="EMBL/GenBank/DDBJ databases">
        <title>A chromosome-level genome assembly of the Chinese tupelo Nyssa sinensis.</title>
        <authorList>
            <person name="Yang X."/>
            <person name="Kang M."/>
            <person name="Yang Y."/>
            <person name="Xiong H."/>
            <person name="Wang M."/>
            <person name="Zhang Z."/>
            <person name="Wang Z."/>
            <person name="Wu H."/>
            <person name="Ma T."/>
            <person name="Liu J."/>
            <person name="Xi Z."/>
        </authorList>
    </citation>
    <scope>NUCLEOTIDE SEQUENCE [LARGE SCALE GENOMIC DNA]</scope>
    <source>
        <strain evidence="6">J267</strain>
        <tissue evidence="6">Leaf</tissue>
    </source>
</reference>
<evidence type="ECO:0000256" key="4">
    <source>
        <dbReference type="SAM" id="MobiDB-lite"/>
    </source>
</evidence>
<dbReference type="GO" id="GO:0003723">
    <property type="term" value="F:RNA binding"/>
    <property type="evidence" value="ECO:0007669"/>
    <property type="project" value="UniProtKB-UniRule"/>
</dbReference>
<feature type="domain" description="DRBM" evidence="5">
    <location>
        <begin position="7"/>
        <end position="76"/>
    </location>
</feature>
<feature type="region of interest" description="Disordered" evidence="4">
    <location>
        <begin position="221"/>
        <end position="274"/>
    </location>
</feature>
<evidence type="ECO:0000259" key="5">
    <source>
        <dbReference type="PROSITE" id="PS50137"/>
    </source>
</evidence>
<protein>
    <recommendedName>
        <fullName evidence="5">DRBM domain-containing protein</fullName>
    </recommendedName>
</protein>
<evidence type="ECO:0000256" key="1">
    <source>
        <dbReference type="ARBA" id="ARBA00022737"/>
    </source>
</evidence>
<dbReference type="EMBL" id="CM018034">
    <property type="protein sequence ID" value="KAA8544406.1"/>
    <property type="molecule type" value="Genomic_DNA"/>
</dbReference>
<feature type="compositionally biased region" description="Polar residues" evidence="4">
    <location>
        <begin position="259"/>
        <end position="274"/>
    </location>
</feature>
<name>A0A5J5BNW5_9ASTE</name>
<dbReference type="Proteomes" id="UP000325577">
    <property type="component" value="Linkage Group LG11"/>
</dbReference>
<keyword evidence="1" id="KW-0677">Repeat</keyword>
<dbReference type="PROSITE" id="PS50137">
    <property type="entry name" value="DS_RBD"/>
    <property type="match status" value="2"/>
</dbReference>
<dbReference type="SMART" id="SM00358">
    <property type="entry name" value="DSRM"/>
    <property type="match status" value="2"/>
</dbReference>
<accession>A0A5J5BNW5</accession>
<sequence>MDALQYQYKRKLQGYAQRRNIDSPLYASQREGLPHALCFKATVTVDGRSFESPSYYNTLKEAENASAKVALKSLSLDGFQENDSSIYKNLLQQLAQNEGFILPTYKTISTGESHKPTFFSTVEVEEEIFHGKGGPSKKQAELNAAEVAYTAFMERKLSRSGSFTSPTFSEDEALEFNPIRDSLAIVDPQQSLKHGGPLVLPLTVGCEDRAKENKAKNLLVSVKTSSQDSISSPGIPDMDKTTGNRKSSCSLESLPSSPNEGQSSSATMVPPNLSTLSIADSNRRTTMGTSYLLCNRVRVYKSIPDMAFPKGTVVLPISDDKWVAVSLEFPNEKDN</sequence>
<organism evidence="6 7">
    <name type="scientific">Nyssa sinensis</name>
    <dbReference type="NCBI Taxonomy" id="561372"/>
    <lineage>
        <taxon>Eukaryota</taxon>
        <taxon>Viridiplantae</taxon>
        <taxon>Streptophyta</taxon>
        <taxon>Embryophyta</taxon>
        <taxon>Tracheophyta</taxon>
        <taxon>Spermatophyta</taxon>
        <taxon>Magnoliopsida</taxon>
        <taxon>eudicotyledons</taxon>
        <taxon>Gunneridae</taxon>
        <taxon>Pentapetalae</taxon>
        <taxon>asterids</taxon>
        <taxon>Cornales</taxon>
        <taxon>Nyssaceae</taxon>
        <taxon>Nyssa</taxon>
    </lineage>
</organism>
<proteinExistence type="predicted"/>
<dbReference type="PANTHER" id="PTHR46031:SF16">
    <property type="entry name" value="DOUBLE-STRANDED RNA-BINDING PROTEIN 4"/>
    <property type="match status" value="1"/>
</dbReference>
<evidence type="ECO:0000313" key="7">
    <source>
        <dbReference type="Proteomes" id="UP000325577"/>
    </source>
</evidence>
<gene>
    <name evidence="6" type="ORF">F0562_022418</name>
</gene>
<dbReference type="PANTHER" id="PTHR46031">
    <property type="match status" value="1"/>
</dbReference>
<keyword evidence="2 3" id="KW-0694">RNA-binding</keyword>
<feature type="compositionally biased region" description="Low complexity" evidence="4">
    <location>
        <begin position="247"/>
        <end position="258"/>
    </location>
</feature>
<evidence type="ECO:0000256" key="3">
    <source>
        <dbReference type="PROSITE-ProRule" id="PRU00266"/>
    </source>
</evidence>
<dbReference type="Pfam" id="PF00035">
    <property type="entry name" value="dsrm"/>
    <property type="match status" value="2"/>
</dbReference>
<feature type="domain" description="DRBM" evidence="5">
    <location>
        <begin position="86"/>
        <end position="154"/>
    </location>
</feature>
<keyword evidence="7" id="KW-1185">Reference proteome</keyword>
<feature type="compositionally biased region" description="Polar residues" evidence="4">
    <location>
        <begin position="222"/>
        <end position="232"/>
    </location>
</feature>
<dbReference type="InterPro" id="IPR014720">
    <property type="entry name" value="dsRBD_dom"/>
</dbReference>
<evidence type="ECO:0000256" key="2">
    <source>
        <dbReference type="ARBA" id="ARBA00022884"/>
    </source>
</evidence>
<dbReference type="Gene3D" id="3.30.160.20">
    <property type="match status" value="2"/>
</dbReference>
<evidence type="ECO:0000313" key="6">
    <source>
        <dbReference type="EMBL" id="KAA8544406.1"/>
    </source>
</evidence>
<dbReference type="AlphaFoldDB" id="A0A5J5BNW5"/>
<dbReference type="OrthoDB" id="5274873at2759"/>